<evidence type="ECO:0000256" key="2">
    <source>
        <dbReference type="RuleBase" id="RU367006"/>
    </source>
</evidence>
<dbReference type="Proteomes" id="UP000237438">
    <property type="component" value="Unassembled WGS sequence"/>
</dbReference>
<reference evidence="5 6" key="1">
    <citation type="submission" date="2017-10" db="EMBL/GenBank/DDBJ databases">
        <title>Development of genomic resources for the powdery mildew, Erysiphe pulchra.</title>
        <authorList>
            <person name="Wadl P.A."/>
            <person name="Mack B.M."/>
            <person name="Moore G."/>
            <person name="Beltz S.B."/>
        </authorList>
    </citation>
    <scope>NUCLEOTIDE SEQUENCE [LARGE SCALE GENOMIC DNA]</scope>
    <source>
        <strain evidence="5">Cflorida</strain>
    </source>
</reference>
<dbReference type="Gene3D" id="3.40.140.10">
    <property type="entry name" value="Cytidine Deaminase, domain 2"/>
    <property type="match status" value="1"/>
</dbReference>
<dbReference type="PANTHER" id="PTHR10540">
    <property type="entry name" value="EUKARYOTIC TRANSLATION INITIATION FACTOR 3 SUBUNIT F-RELATED"/>
    <property type="match status" value="1"/>
</dbReference>
<dbReference type="PANTHER" id="PTHR10540:SF8">
    <property type="entry name" value="COP9 SIGNALOSOME COMPLEX SUBUNIT 6"/>
    <property type="match status" value="1"/>
</dbReference>
<dbReference type="GO" id="GO:0008180">
    <property type="term" value="C:COP9 signalosome"/>
    <property type="evidence" value="ECO:0007669"/>
    <property type="project" value="UniProtKB-UniRule"/>
</dbReference>
<dbReference type="InterPro" id="IPR000555">
    <property type="entry name" value="JAMM/MPN+_dom"/>
</dbReference>
<dbReference type="InterPro" id="IPR037518">
    <property type="entry name" value="MPN"/>
</dbReference>
<dbReference type="PROSITE" id="PS50249">
    <property type="entry name" value="MPN"/>
    <property type="match status" value="1"/>
</dbReference>
<feature type="compositionally biased region" description="Polar residues" evidence="3">
    <location>
        <begin position="371"/>
        <end position="386"/>
    </location>
</feature>
<gene>
    <name evidence="5" type="ORF">EPUL_006053</name>
</gene>
<evidence type="ECO:0000259" key="4">
    <source>
        <dbReference type="PROSITE" id="PS50249"/>
    </source>
</evidence>
<dbReference type="InterPro" id="IPR024969">
    <property type="entry name" value="EIF3F/CSN6-like_C"/>
</dbReference>
<keyword evidence="6" id="KW-1185">Reference proteome</keyword>
<dbReference type="CDD" id="cd08063">
    <property type="entry name" value="MPN_CSN6"/>
    <property type="match status" value="1"/>
</dbReference>
<comment type="subcellular location">
    <subcellularLocation>
        <location evidence="2">Cytoplasm</location>
    </subcellularLocation>
    <subcellularLocation>
        <location evidence="2">Nucleus</location>
    </subcellularLocation>
</comment>
<dbReference type="OrthoDB" id="1378at2759"/>
<protein>
    <recommendedName>
        <fullName evidence="2">COP9 signalosome complex subunit 6</fullName>
    </recommendedName>
</protein>
<dbReference type="EMBL" id="PEDP01002846">
    <property type="protein sequence ID" value="POS82433.1"/>
    <property type="molecule type" value="Genomic_DNA"/>
</dbReference>
<evidence type="ECO:0000256" key="3">
    <source>
        <dbReference type="SAM" id="MobiDB-lite"/>
    </source>
</evidence>
<comment type="caution">
    <text evidence="5">The sequence shown here is derived from an EMBL/GenBank/DDBJ whole genome shotgun (WGS) entry which is preliminary data.</text>
</comment>
<dbReference type="InterPro" id="IPR033859">
    <property type="entry name" value="MPN_CSN6"/>
</dbReference>
<sequence length="395" mass="43490">MAAVNPLISTQEFSGNNFEVALHPLVLLSISDYITRHTLRQQNGPVVGALLGQQHGRQVSIEHAFDCLTLEVDGKIVLNQSWFDERMQQMRDVHKSPTLDIVGWYTTLPSIGPQPAHLPIHLQILQNYNESALLLGFYPNLVADGSTCGKLPLAIFESNFEAEGQKLGTGDDKKSIDIDLEPSIRFKEISYTIETGDAEMIGIDSIARSGGNATAGIRKETGPTVYSKDHRTEPDRNSKTEKITTEDRVLAREEEELIASLTAKMNAIKMLQARINMITVFLREIHNSNDGNELDDQVNRSAKHIVLRSIQALLSKLALLVPANTAGYKEELISEQNDVNLVSLLSAITESIKDVREVGMKHGVIESSKTVKARSNTQWSSPSQKGVSGVGDLLT</sequence>
<dbReference type="STRING" id="225359.A0A2S4PK94"/>
<name>A0A2S4PK94_9PEZI</name>
<evidence type="ECO:0000313" key="5">
    <source>
        <dbReference type="EMBL" id="POS82433.1"/>
    </source>
</evidence>
<feature type="region of interest" description="Disordered" evidence="3">
    <location>
        <begin position="371"/>
        <end position="395"/>
    </location>
</feature>
<evidence type="ECO:0000313" key="6">
    <source>
        <dbReference type="Proteomes" id="UP000237438"/>
    </source>
</evidence>
<dbReference type="GO" id="GO:0000338">
    <property type="term" value="P:protein deneddylation"/>
    <property type="evidence" value="ECO:0007669"/>
    <property type="project" value="InterPro"/>
</dbReference>
<proteinExistence type="inferred from homology"/>
<comment type="function">
    <text evidence="2">Component of the COP9 signalosome complex (CSN), a complex involved in various cellular and developmental processes.</text>
</comment>
<dbReference type="AlphaFoldDB" id="A0A2S4PK94"/>
<accession>A0A2S4PK94</accession>
<dbReference type="Pfam" id="PF01398">
    <property type="entry name" value="JAB"/>
    <property type="match status" value="1"/>
</dbReference>
<organism evidence="5 6">
    <name type="scientific">Erysiphe pulchra</name>
    <dbReference type="NCBI Taxonomy" id="225359"/>
    <lineage>
        <taxon>Eukaryota</taxon>
        <taxon>Fungi</taxon>
        <taxon>Dikarya</taxon>
        <taxon>Ascomycota</taxon>
        <taxon>Pezizomycotina</taxon>
        <taxon>Leotiomycetes</taxon>
        <taxon>Erysiphales</taxon>
        <taxon>Erysiphaceae</taxon>
        <taxon>Erysiphe</taxon>
    </lineage>
</organism>
<comment type="similarity">
    <text evidence="1 2">Belongs to the peptidase M67A family. CSN6 subfamily.</text>
</comment>
<dbReference type="Pfam" id="PF13012">
    <property type="entry name" value="MitMem_reg"/>
    <property type="match status" value="1"/>
</dbReference>
<keyword evidence="2" id="KW-0963">Cytoplasm</keyword>
<dbReference type="GO" id="GO:0005737">
    <property type="term" value="C:cytoplasm"/>
    <property type="evidence" value="ECO:0007669"/>
    <property type="project" value="UniProtKB-SubCell"/>
</dbReference>
<keyword evidence="2" id="KW-0736">Signalosome</keyword>
<dbReference type="GO" id="GO:0008237">
    <property type="term" value="F:metallopeptidase activity"/>
    <property type="evidence" value="ECO:0007669"/>
    <property type="project" value="InterPro"/>
</dbReference>
<feature type="domain" description="MPN" evidence="4">
    <location>
        <begin position="20"/>
        <end position="162"/>
    </location>
</feature>
<keyword evidence="2" id="KW-0539">Nucleus</keyword>
<evidence type="ECO:0000256" key="1">
    <source>
        <dbReference type="ARBA" id="ARBA00010893"/>
    </source>
</evidence>